<evidence type="ECO:0000313" key="1">
    <source>
        <dbReference type="EMBL" id="MBW95497.1"/>
    </source>
</evidence>
<dbReference type="EMBL" id="GGEC01015014">
    <property type="protein sequence ID" value="MBW95497.1"/>
    <property type="molecule type" value="Transcribed_RNA"/>
</dbReference>
<dbReference type="AlphaFoldDB" id="A0A2P2JPV5"/>
<dbReference type="PANTHER" id="PTHR46274">
    <property type="entry name" value="PHOSPHATIDYLINOSITOL PHOSPHATASE"/>
    <property type="match status" value="1"/>
</dbReference>
<name>A0A2P2JPV5_RHIMU</name>
<dbReference type="PANTHER" id="PTHR46274:SF6">
    <property type="entry name" value="TYR_PHOSPHATASE_2 DOMAIN-CONTAINING PROTEIN"/>
    <property type="match status" value="1"/>
</dbReference>
<sequence>MPPMAALEYVRSIRPRVLLAPSQLKAVQEYSSRQQTTAVNSASGDVVLITKADLEGYHATCDNHGASKELFFFPRIKVRPPMMGRLSCLFACLKVCGVGGPVIGRLPEARAF</sequence>
<proteinExistence type="predicted"/>
<reference evidence="1" key="1">
    <citation type="submission" date="2018-02" db="EMBL/GenBank/DDBJ databases">
        <title>Rhizophora mucronata_Transcriptome.</title>
        <authorList>
            <person name="Meera S.P."/>
            <person name="Sreeshan A."/>
            <person name="Augustine A."/>
        </authorList>
    </citation>
    <scope>NUCLEOTIDE SEQUENCE</scope>
    <source>
        <tissue evidence="1">Leaf</tissue>
    </source>
</reference>
<organism evidence="1">
    <name type="scientific">Rhizophora mucronata</name>
    <name type="common">Asiatic mangrove</name>
    <dbReference type="NCBI Taxonomy" id="61149"/>
    <lineage>
        <taxon>Eukaryota</taxon>
        <taxon>Viridiplantae</taxon>
        <taxon>Streptophyta</taxon>
        <taxon>Embryophyta</taxon>
        <taxon>Tracheophyta</taxon>
        <taxon>Spermatophyta</taxon>
        <taxon>Magnoliopsida</taxon>
        <taxon>eudicotyledons</taxon>
        <taxon>Gunneridae</taxon>
        <taxon>Pentapetalae</taxon>
        <taxon>rosids</taxon>
        <taxon>fabids</taxon>
        <taxon>Malpighiales</taxon>
        <taxon>Rhizophoraceae</taxon>
        <taxon>Rhizophora</taxon>
    </lineage>
</organism>
<protein>
    <submittedName>
        <fullName evidence="1">Uncharacterized protein MANES_16G106900</fullName>
    </submittedName>
</protein>
<accession>A0A2P2JPV5</accession>